<dbReference type="PaxDb" id="6945-B7PSY0"/>
<organism>
    <name type="scientific">Ixodes scapularis</name>
    <name type="common">Black-legged tick</name>
    <name type="synonym">Deer tick</name>
    <dbReference type="NCBI Taxonomy" id="6945"/>
    <lineage>
        <taxon>Eukaryota</taxon>
        <taxon>Metazoa</taxon>
        <taxon>Ecdysozoa</taxon>
        <taxon>Arthropoda</taxon>
        <taxon>Chelicerata</taxon>
        <taxon>Arachnida</taxon>
        <taxon>Acari</taxon>
        <taxon>Parasitiformes</taxon>
        <taxon>Ixodida</taxon>
        <taxon>Ixodoidea</taxon>
        <taxon>Ixodidae</taxon>
        <taxon>Ixodinae</taxon>
        <taxon>Ixodes</taxon>
    </lineage>
</organism>
<name>B7PSY0_IXOSC</name>
<dbReference type="Proteomes" id="UP000001555">
    <property type="component" value="Unassembled WGS sequence"/>
</dbReference>
<evidence type="ECO:0000313" key="1">
    <source>
        <dbReference type="EMBL" id="EEC09702.1"/>
    </source>
</evidence>
<dbReference type="EMBL" id="ABJB010854909">
    <property type="status" value="NOT_ANNOTATED_CDS"/>
    <property type="molecule type" value="Genomic_DNA"/>
</dbReference>
<dbReference type="EnsemblMetazoa" id="ISCW008203-RA">
    <property type="protein sequence ID" value="ISCW008203-PA"/>
    <property type="gene ID" value="ISCW008203"/>
</dbReference>
<reference evidence="2" key="2">
    <citation type="submission" date="2020-05" db="UniProtKB">
        <authorList>
            <consortium name="EnsemblMetazoa"/>
        </authorList>
    </citation>
    <scope>IDENTIFICATION</scope>
    <source>
        <strain evidence="2">wikel</strain>
    </source>
</reference>
<sequence>MSLCRSVPFISRRANRLCTLRCVASDVKDVGRCIGPPFIIIFFATGFEKKRGRGC</sequence>
<gene>
    <name evidence="1" type="ORF">IscW_ISCW008203</name>
</gene>
<keyword evidence="3" id="KW-1185">Reference proteome</keyword>
<proteinExistence type="predicted"/>
<dbReference type="InParanoid" id="B7PSY0"/>
<dbReference type="HOGENOM" id="CLU_3034682_0_0_1"/>
<protein>
    <submittedName>
        <fullName evidence="1 2">Uncharacterized protein</fullName>
    </submittedName>
</protein>
<accession>B7PSY0</accession>
<dbReference type="AlphaFoldDB" id="B7PSY0"/>
<reference evidence="1 3" key="1">
    <citation type="submission" date="2008-03" db="EMBL/GenBank/DDBJ databases">
        <title>Annotation of Ixodes scapularis.</title>
        <authorList>
            <consortium name="Ixodes scapularis Genome Project Consortium"/>
            <person name="Caler E."/>
            <person name="Hannick L.I."/>
            <person name="Bidwell S."/>
            <person name="Joardar V."/>
            <person name="Thiagarajan M."/>
            <person name="Amedeo P."/>
            <person name="Galinsky K.J."/>
            <person name="Schobel S."/>
            <person name="Inman J."/>
            <person name="Hostetler J."/>
            <person name="Miller J."/>
            <person name="Hammond M."/>
            <person name="Megy K."/>
            <person name="Lawson D."/>
            <person name="Kodira C."/>
            <person name="Sutton G."/>
            <person name="Meyer J."/>
            <person name="Hill C.A."/>
            <person name="Birren B."/>
            <person name="Nene V."/>
            <person name="Collins F."/>
            <person name="Alarcon-Chaidez F."/>
            <person name="Wikel S."/>
            <person name="Strausberg R."/>
        </authorList>
    </citation>
    <scope>NUCLEOTIDE SEQUENCE [LARGE SCALE GENOMIC DNA]</scope>
    <source>
        <strain evidence="3">Wikel</strain>
        <strain evidence="1">Wikel colony</strain>
    </source>
</reference>
<dbReference type="VEuPathDB" id="VectorBase:ISCW008203"/>
<evidence type="ECO:0000313" key="2">
    <source>
        <dbReference type="EnsemblMetazoa" id="ISCW008203-PA"/>
    </source>
</evidence>
<dbReference type="VEuPathDB" id="VectorBase:ISCI008203"/>
<dbReference type="EMBL" id="DS781781">
    <property type="protein sequence ID" value="EEC09702.1"/>
    <property type="molecule type" value="Genomic_DNA"/>
</dbReference>
<evidence type="ECO:0000313" key="3">
    <source>
        <dbReference type="Proteomes" id="UP000001555"/>
    </source>
</evidence>